<feature type="domain" description="HTH arsR-type" evidence="4">
    <location>
        <begin position="9"/>
        <end position="102"/>
    </location>
</feature>
<evidence type="ECO:0000256" key="3">
    <source>
        <dbReference type="ARBA" id="ARBA00023163"/>
    </source>
</evidence>
<keyword evidence="3" id="KW-0804">Transcription</keyword>
<dbReference type="SMART" id="SM00418">
    <property type="entry name" value="HTH_ARSR"/>
    <property type="match status" value="1"/>
</dbReference>
<keyword evidence="6" id="KW-1185">Reference proteome</keyword>
<dbReference type="AlphaFoldDB" id="A0A0P9F8J6"/>
<dbReference type="GO" id="GO:0003677">
    <property type="term" value="F:DNA binding"/>
    <property type="evidence" value="ECO:0007669"/>
    <property type="project" value="UniProtKB-KW"/>
</dbReference>
<dbReference type="PROSITE" id="PS00846">
    <property type="entry name" value="HTH_ARSR_1"/>
    <property type="match status" value="1"/>
</dbReference>
<dbReference type="InterPro" id="IPR036388">
    <property type="entry name" value="WH-like_DNA-bd_sf"/>
</dbReference>
<organism evidence="5 6">
    <name type="scientific">Kouleothrix aurantiaca</name>
    <dbReference type="NCBI Taxonomy" id="186479"/>
    <lineage>
        <taxon>Bacteria</taxon>
        <taxon>Bacillati</taxon>
        <taxon>Chloroflexota</taxon>
        <taxon>Chloroflexia</taxon>
        <taxon>Chloroflexales</taxon>
        <taxon>Roseiflexineae</taxon>
        <taxon>Roseiflexaceae</taxon>
        <taxon>Kouleothrix</taxon>
    </lineage>
</organism>
<dbReference type="CDD" id="cd00090">
    <property type="entry name" value="HTH_ARSR"/>
    <property type="match status" value="1"/>
</dbReference>
<dbReference type="PANTHER" id="PTHR43132">
    <property type="entry name" value="ARSENICAL RESISTANCE OPERON REPRESSOR ARSR-RELATED"/>
    <property type="match status" value="1"/>
</dbReference>
<dbReference type="PRINTS" id="PR00778">
    <property type="entry name" value="HTHARSR"/>
</dbReference>
<dbReference type="Pfam" id="PF01022">
    <property type="entry name" value="HTH_5"/>
    <property type="match status" value="1"/>
</dbReference>
<evidence type="ECO:0000259" key="4">
    <source>
        <dbReference type="PROSITE" id="PS50987"/>
    </source>
</evidence>
<dbReference type="PROSITE" id="PS50987">
    <property type="entry name" value="HTH_ARSR_2"/>
    <property type="match status" value="1"/>
</dbReference>
<protein>
    <submittedName>
        <fullName evidence="5">ArsR family transcriptional regulator</fullName>
    </submittedName>
</protein>
<dbReference type="EMBL" id="LJCR01002469">
    <property type="protein sequence ID" value="KPV48684.1"/>
    <property type="molecule type" value="Genomic_DNA"/>
</dbReference>
<dbReference type="InterPro" id="IPR001845">
    <property type="entry name" value="HTH_ArsR_DNA-bd_dom"/>
</dbReference>
<proteinExistence type="predicted"/>
<reference evidence="5 6" key="1">
    <citation type="submission" date="2015-09" db="EMBL/GenBank/DDBJ databases">
        <title>Draft genome sequence of Kouleothrix aurantiaca JCM 19913.</title>
        <authorList>
            <person name="Hemp J."/>
        </authorList>
    </citation>
    <scope>NUCLEOTIDE SEQUENCE [LARGE SCALE GENOMIC DNA]</scope>
    <source>
        <strain evidence="5 6">COM-B</strain>
    </source>
</reference>
<keyword evidence="1" id="KW-0805">Transcription regulation</keyword>
<name>A0A0P9F8J6_9CHLR</name>
<evidence type="ECO:0000313" key="6">
    <source>
        <dbReference type="Proteomes" id="UP000050509"/>
    </source>
</evidence>
<dbReference type="Proteomes" id="UP000050509">
    <property type="component" value="Unassembled WGS sequence"/>
</dbReference>
<accession>A0A0P9F8J6</accession>
<evidence type="ECO:0000256" key="2">
    <source>
        <dbReference type="ARBA" id="ARBA00023125"/>
    </source>
</evidence>
<gene>
    <name evidence="5" type="ORF">SE17_36745</name>
</gene>
<evidence type="ECO:0000313" key="5">
    <source>
        <dbReference type="EMBL" id="KPV48684.1"/>
    </source>
</evidence>
<evidence type="ECO:0000256" key="1">
    <source>
        <dbReference type="ARBA" id="ARBA00023015"/>
    </source>
</evidence>
<dbReference type="GO" id="GO:0003700">
    <property type="term" value="F:DNA-binding transcription factor activity"/>
    <property type="evidence" value="ECO:0007669"/>
    <property type="project" value="InterPro"/>
</dbReference>
<dbReference type="Gene3D" id="1.10.10.10">
    <property type="entry name" value="Winged helix-like DNA-binding domain superfamily/Winged helix DNA-binding domain"/>
    <property type="match status" value="1"/>
</dbReference>
<dbReference type="SUPFAM" id="SSF46785">
    <property type="entry name" value="Winged helix' DNA-binding domain"/>
    <property type="match status" value="1"/>
</dbReference>
<dbReference type="NCBIfam" id="NF033788">
    <property type="entry name" value="HTH_metalloreg"/>
    <property type="match status" value="1"/>
</dbReference>
<dbReference type="InterPro" id="IPR051011">
    <property type="entry name" value="Metal_resp_trans_reg"/>
</dbReference>
<keyword evidence="2" id="KW-0238">DNA-binding</keyword>
<comment type="caution">
    <text evidence="5">The sequence shown here is derived from an EMBL/GenBank/DDBJ whole genome shotgun (WGS) entry which is preliminary data.</text>
</comment>
<sequence length="102" mass="11560">MRSVREHPLADALALQVAEIFKALSDPTRVRILHALSHAELCVGDLAAVLEMTESAVSHQLRLLRGLRVVRARRDGKQVYYTLDDEHVTRLFQLSLEHLGHE</sequence>
<dbReference type="InterPro" id="IPR036390">
    <property type="entry name" value="WH_DNA-bd_sf"/>
</dbReference>
<dbReference type="PANTHER" id="PTHR43132:SF6">
    <property type="entry name" value="HTH-TYPE TRANSCRIPTIONAL REPRESSOR CZRA"/>
    <property type="match status" value="1"/>
</dbReference>
<dbReference type="InterPro" id="IPR018334">
    <property type="entry name" value="ArsR_HTH"/>
</dbReference>
<dbReference type="InterPro" id="IPR011991">
    <property type="entry name" value="ArsR-like_HTH"/>
</dbReference>